<dbReference type="Proteomes" id="UP001163223">
    <property type="component" value="Chromosome"/>
</dbReference>
<evidence type="ECO:0000313" key="1">
    <source>
        <dbReference type="EMBL" id="WAJ30489.1"/>
    </source>
</evidence>
<organism evidence="1 2">
    <name type="scientific">Antarcticirhabdus aurantiaca</name>
    <dbReference type="NCBI Taxonomy" id="2606717"/>
    <lineage>
        <taxon>Bacteria</taxon>
        <taxon>Pseudomonadati</taxon>
        <taxon>Pseudomonadota</taxon>
        <taxon>Alphaproteobacteria</taxon>
        <taxon>Hyphomicrobiales</taxon>
        <taxon>Aurantimonadaceae</taxon>
        <taxon>Antarcticirhabdus</taxon>
    </lineage>
</organism>
<reference evidence="1" key="1">
    <citation type="submission" date="2022-11" db="EMBL/GenBank/DDBJ databases">
        <title>beta-Carotene-producing bacterium, Jeongeuplla avenae sp. nov., alleviates the salt stress of Arabidopsis seedlings.</title>
        <authorList>
            <person name="Jiang L."/>
            <person name="Lee J."/>
        </authorList>
    </citation>
    <scope>NUCLEOTIDE SEQUENCE</scope>
    <source>
        <strain evidence="1">DY_R2A_6</strain>
    </source>
</reference>
<protein>
    <submittedName>
        <fullName evidence="1">Uncharacterized protein</fullName>
    </submittedName>
</protein>
<accession>A0ACD4NUR2</accession>
<sequence>MAGQGSGATILKILSGVQAGVDVPLADGTYLVGQGDDDDIQIFDISLKPGHLRLTLGGGKIVLAAASGSVRTRNGITLSPGDEGQEIEQLDIVSAGTTRFALGAPTANWASVTDVETGAAAGPAKSPAPPEGAGLARRRAWQVALPVLAVLVLLGGGAALLPILNAQRAVSSEQMADDDLARVRTAVGSFDFGRRLRVEQEVDGAIFVTGYVETPVERRAIQGAVRETDVPARVRLPVLGLIRSEVENLIKAEGAQVRFALDDDGALTLSGLVRDPARAEALVGTIRERIDGLSGVTSEIRTAPMILADVRALADRSQIAPYVIFRLDGTDLLEVSGIVPTDRIDAWVGFLQAYATQFAETMPLRSLVQLQRPDGTVGRPGETPQTGLFLGAGTTSNGDQPVDVERLRTGRFDMADIFAGETEPPAPAASEPAPAAPEDERQAVRQLIAAGGSSAATLPEPTPREPSGDTRPASDPAGTALREEPAGRPAEITASAPGAQDPPASNGQGSSPSITRDPLVADVGASPRDSEPPINDLARDLVERWEEDRLPGSAAGRSLAEGLQALQNWGLGVFGAETRPVAERYQPLLAGPLGQPDALQACWPGSRLERRSVLGALFWLDLLSVSRELTMVDLPASEQSLVLEAALNPRGTGQCADAAAGRPFQSVYLVEASRNDRFVDFITRDLAPFPIEVAGVSLLGDRFVQTRTGEKMRQGAARDRTSRLALVGELGLAFEQSTGYSTHLFGNDLNWRVQ</sequence>
<proteinExistence type="predicted"/>
<keyword evidence="2" id="KW-1185">Reference proteome</keyword>
<gene>
    <name evidence="1" type="ORF">OXU80_09920</name>
</gene>
<name>A0ACD4NUR2_9HYPH</name>
<dbReference type="EMBL" id="CP113520">
    <property type="protein sequence ID" value="WAJ30489.1"/>
    <property type="molecule type" value="Genomic_DNA"/>
</dbReference>
<evidence type="ECO:0000313" key="2">
    <source>
        <dbReference type="Proteomes" id="UP001163223"/>
    </source>
</evidence>